<evidence type="ECO:0000256" key="16">
    <source>
        <dbReference type="ARBA" id="ARBA00057335"/>
    </source>
</evidence>
<evidence type="ECO:0000256" key="11">
    <source>
        <dbReference type="ARBA" id="ARBA00022833"/>
    </source>
</evidence>
<dbReference type="Proteomes" id="UP001419268">
    <property type="component" value="Unassembled WGS sequence"/>
</dbReference>
<evidence type="ECO:0000256" key="9">
    <source>
        <dbReference type="ARBA" id="ARBA00022771"/>
    </source>
</evidence>
<dbReference type="GO" id="GO:0042393">
    <property type="term" value="F:histone binding"/>
    <property type="evidence" value="ECO:0007669"/>
    <property type="project" value="TreeGrafter"/>
</dbReference>
<dbReference type="InterPro" id="IPR032308">
    <property type="entry name" value="TDBD"/>
</dbReference>
<dbReference type="GO" id="GO:0000977">
    <property type="term" value="F:RNA polymerase II transcription regulatory region sequence-specific DNA binding"/>
    <property type="evidence" value="ECO:0007669"/>
    <property type="project" value="TreeGrafter"/>
</dbReference>
<proteinExistence type="inferred from homology"/>
<keyword evidence="9 17" id="KW-0863">Zinc-finger</keyword>
<dbReference type="Pfam" id="PF23011">
    <property type="entry name" value="PHD-1st_NSD"/>
    <property type="match status" value="1"/>
</dbReference>
<dbReference type="InterPro" id="IPR000070">
    <property type="entry name" value="Pectinesterase_cat"/>
</dbReference>
<dbReference type="GO" id="GO:0003682">
    <property type="term" value="F:chromatin binding"/>
    <property type="evidence" value="ECO:0007669"/>
    <property type="project" value="TreeGrafter"/>
</dbReference>
<protein>
    <recommendedName>
        <fullName evidence="20">PHD-type domain-containing protein</fullName>
    </recommendedName>
</protein>
<evidence type="ECO:0000256" key="13">
    <source>
        <dbReference type="ARBA" id="ARBA00023180"/>
    </source>
</evidence>
<comment type="function">
    <text evidence="16">Acts in the modification of cell walls via demethylesterification of cell wall pectin.</text>
</comment>
<reference evidence="21 22" key="1">
    <citation type="submission" date="2024-01" db="EMBL/GenBank/DDBJ databases">
        <title>Genome assemblies of Stephania.</title>
        <authorList>
            <person name="Yang L."/>
        </authorList>
    </citation>
    <scope>NUCLEOTIDE SEQUENCE [LARGE SCALE GENOMIC DNA]</scope>
    <source>
        <strain evidence="21">JXDWG</strain>
        <tissue evidence="21">Leaf</tissue>
    </source>
</reference>
<keyword evidence="11" id="KW-0862">Zinc</keyword>
<dbReference type="SUPFAM" id="SSF51126">
    <property type="entry name" value="Pectin lyase-like"/>
    <property type="match status" value="1"/>
</dbReference>
<dbReference type="Gene3D" id="2.160.20.10">
    <property type="entry name" value="Single-stranded right-handed beta-helix, Pectin lyase-like"/>
    <property type="match status" value="1"/>
</dbReference>
<name>A0AAP0J589_9MAGN</name>
<evidence type="ECO:0000259" key="20">
    <source>
        <dbReference type="PROSITE" id="PS50016"/>
    </source>
</evidence>
<keyword evidence="6" id="KW-0964">Secreted</keyword>
<dbReference type="InterPro" id="IPR011011">
    <property type="entry name" value="Znf_FYVE_PHD"/>
</dbReference>
<keyword evidence="7" id="KW-0479">Metal-binding</keyword>
<dbReference type="InterPro" id="IPR056511">
    <property type="entry name" value="IDM1_C"/>
</dbReference>
<dbReference type="SUPFAM" id="SSF55729">
    <property type="entry name" value="Acyl-CoA N-acyltransferases (Nat)"/>
    <property type="match status" value="1"/>
</dbReference>
<dbReference type="PANTHER" id="PTHR47025:SF2">
    <property type="entry name" value="AUTOIMMUNE REGULATOR"/>
    <property type="match status" value="1"/>
</dbReference>
<comment type="subcellular location">
    <subcellularLocation>
        <location evidence="1">Nucleus</location>
    </subcellularLocation>
    <subcellularLocation>
        <location evidence="2">Secreted</location>
        <location evidence="2">Cell wall</location>
    </subcellularLocation>
</comment>
<dbReference type="SUPFAM" id="SSF57903">
    <property type="entry name" value="FYVE/PHD zinc finger"/>
    <property type="match status" value="2"/>
</dbReference>
<evidence type="ECO:0000256" key="6">
    <source>
        <dbReference type="ARBA" id="ARBA00022525"/>
    </source>
</evidence>
<evidence type="ECO:0000256" key="1">
    <source>
        <dbReference type="ARBA" id="ARBA00004123"/>
    </source>
</evidence>
<dbReference type="PROSITE" id="PS50016">
    <property type="entry name" value="ZF_PHD_2"/>
    <property type="match status" value="1"/>
</dbReference>
<dbReference type="GO" id="GO:0042545">
    <property type="term" value="P:cell wall modification"/>
    <property type="evidence" value="ECO:0007669"/>
    <property type="project" value="InterPro"/>
</dbReference>
<evidence type="ECO:0000256" key="19">
    <source>
        <dbReference type="SAM" id="MobiDB-lite"/>
    </source>
</evidence>
<keyword evidence="14" id="KW-0539">Nucleus</keyword>
<sequence>MARRRESASSVGRDIVVALEAQIPVSRRVCDRSSERKHVFSDERVIVVALKAEVVVGVGASGSVGRASRSGGDLRHLGNKRLKEASRTSRGKRLREVEIEEEKPVLVARSSAAKGVANGERKVRALISNEKSRNRLRVGRKEGACAESPVFIDDDGDSSDVQNDLVIKLRRRITRSMLKIGDESVGIGGSVDGNKEPPLDKVAAKISDLGLEQNEQSMDLDGNKEECSTPLVKPLRLYHRLALTRKSEVTDGIDKVQNGSDGDKLESRSENHIVIDSEMNNTLNAKPVRRFTRSSLKPEAEPNAGGVDISGSEQDQNLLAERPLGQSADLNVEVSGTPLLIDENHSVENALPDKPPMRLTRSALKLSNSSTLQGNASEQLEVENRDGHISDAVRSLKAPRKQKLEMKMSKKISLNKVPSKIKDLLETGLLEGLPVKYILVGDKNSDLRGAIKDSGILCYCASCNGCKVVSPIEFERHSGIKTRNPAHYIHLDNGKSLNDILSACASAPLDTLEPTILLEINSAPVKRSTCLSCAEPLPNSQTRMTVLLCSSCIKSRNTSVKAVHTSGIILRKIPHTRGFDGYGDEYKNSSPDGDLRLHKFVFEDDVLPDGTELAYYARGKKVLEGYKKGFGIFCHCCKTEISPSQFEAHAGFAARRKPYLHIYTSNGVSLHELSISLSKGRKFSVNDNDDLCSICSDFGDLLLCDGCPRAFHKECVGESRIPRGDWYCSYCQLIFEREKHNMNNENAKAAGRVAGVDSIEQISKRCIRIVQTLETEVGGCSLCRCPGFSKSGFGPRTIIICDQCEREFHVGCLKDHKMASLTELPAGKWFCCASCRRIDTALQNLILCGQQKLPDSILNAIMMKQEDKCSSGDADFDVRWMVLRGKIASPDSRLVLSKAVSIFHVMPWVRKEDDRYGTRACDENRFDPIVDPITGRDFIPSMVYGRSVRGQEFGGMHCAVLTVNSSVVSAGIFRIFGQELAELPLVATSVDYQGKGYFQTLFSCVERFLGSLKIKTLVLPAAAEAEAIWTDKFGFKKMSDDQMSAYRKDFYQMTGFQGTPLLLKSIPSCSPIHTIPSSCTEGPCDLQEAIVDRLLNRSSLLHLLSVHRRRSHHHHHHRRHDDKRHKPECNSTKWDSKIASDYNAALVFIVDVKGCGNFSHLQDAVNAVPDYSPSRTLILVDSGVYREKVVIAANKTNLILQGQGYNNTFISWNDTANSTGGTIHSFSVAIFSPNFTAYNISFQNTAGPPSPGMVGAQAVALRIDGDQAAFYGCGFYGAQDTLLDNKGKHYFKECFIEGSIDFIFGNGLSLYEDCTINSVAKEVPRGISGAITAHAKNSMNERTGFSFVNCVIGGSGKVWLGRAWGSYASVVFARTYMSDVISSDGWNDWNDPSKDQTVFFGEYECGGPGSNYTSRSSYSKQLSQDEATPFLGISYIDGNQWLLHSHRSNDLITITTDFVQTN</sequence>
<evidence type="ECO:0000256" key="17">
    <source>
        <dbReference type="PROSITE-ProRule" id="PRU00146"/>
    </source>
</evidence>
<dbReference type="FunFam" id="2.160.20.10:FF:000033">
    <property type="entry name" value="Pectinesterase"/>
    <property type="match status" value="1"/>
</dbReference>
<organism evidence="21 22">
    <name type="scientific">Stephania cephalantha</name>
    <dbReference type="NCBI Taxonomy" id="152367"/>
    <lineage>
        <taxon>Eukaryota</taxon>
        <taxon>Viridiplantae</taxon>
        <taxon>Streptophyta</taxon>
        <taxon>Embryophyta</taxon>
        <taxon>Tracheophyta</taxon>
        <taxon>Spermatophyta</taxon>
        <taxon>Magnoliopsida</taxon>
        <taxon>Ranunculales</taxon>
        <taxon>Menispermaceae</taxon>
        <taxon>Menispermoideae</taxon>
        <taxon>Cissampelideae</taxon>
        <taxon>Stephania</taxon>
    </lineage>
</organism>
<dbReference type="InterPro" id="IPR019787">
    <property type="entry name" value="Znf_PHD-finger"/>
</dbReference>
<gene>
    <name evidence="21" type="ORF">Scep_015403</name>
</gene>
<evidence type="ECO:0000256" key="2">
    <source>
        <dbReference type="ARBA" id="ARBA00004191"/>
    </source>
</evidence>
<feature type="region of interest" description="Disordered" evidence="19">
    <location>
        <begin position="64"/>
        <end position="89"/>
    </location>
</feature>
<dbReference type="InterPro" id="IPR013083">
    <property type="entry name" value="Znf_RING/FYVE/PHD"/>
</dbReference>
<evidence type="ECO:0000313" key="22">
    <source>
        <dbReference type="Proteomes" id="UP001419268"/>
    </source>
</evidence>
<dbReference type="Gene3D" id="3.40.630.30">
    <property type="match status" value="1"/>
</dbReference>
<keyword evidence="5" id="KW-0134">Cell wall</keyword>
<dbReference type="PANTHER" id="PTHR47025">
    <property type="entry name" value="AUTOIMMUNE REGULATOR"/>
    <property type="match status" value="1"/>
</dbReference>
<dbReference type="InterPro" id="IPR011050">
    <property type="entry name" value="Pectin_lyase_fold/virulence"/>
</dbReference>
<evidence type="ECO:0000256" key="14">
    <source>
        <dbReference type="ARBA" id="ARBA00023242"/>
    </source>
</evidence>
<feature type="domain" description="PHD-type" evidence="20">
    <location>
        <begin position="689"/>
        <end position="734"/>
    </location>
</feature>
<dbReference type="PROSITE" id="PS00503">
    <property type="entry name" value="PECTINESTERASE_2"/>
    <property type="match status" value="1"/>
</dbReference>
<evidence type="ECO:0000256" key="15">
    <source>
        <dbReference type="ARBA" id="ARBA00023316"/>
    </source>
</evidence>
<dbReference type="InterPro" id="IPR019786">
    <property type="entry name" value="Zinc_finger_PHD-type_CS"/>
</dbReference>
<dbReference type="InterPro" id="IPR033131">
    <property type="entry name" value="Pectinesterase_Asp_AS"/>
</dbReference>
<evidence type="ECO:0000256" key="7">
    <source>
        <dbReference type="ARBA" id="ARBA00022723"/>
    </source>
</evidence>
<dbReference type="PROSITE" id="PS01359">
    <property type="entry name" value="ZF_PHD_1"/>
    <property type="match status" value="1"/>
</dbReference>
<evidence type="ECO:0000256" key="8">
    <source>
        <dbReference type="ARBA" id="ARBA00022729"/>
    </source>
</evidence>
<keyword evidence="10" id="KW-0378">Hydrolase</keyword>
<dbReference type="InterPro" id="IPR059153">
    <property type="entry name" value="NSD_PHD-1st"/>
</dbReference>
<evidence type="ECO:0000313" key="21">
    <source>
        <dbReference type="EMBL" id="KAK9126557.1"/>
    </source>
</evidence>
<dbReference type="SMART" id="SM00249">
    <property type="entry name" value="PHD"/>
    <property type="match status" value="2"/>
</dbReference>
<dbReference type="GO" id="GO:0030599">
    <property type="term" value="F:pectinesterase activity"/>
    <property type="evidence" value="ECO:0007669"/>
    <property type="project" value="InterPro"/>
</dbReference>
<keyword evidence="8" id="KW-0732">Signal</keyword>
<evidence type="ECO:0000256" key="4">
    <source>
        <dbReference type="ARBA" id="ARBA00008891"/>
    </source>
</evidence>
<comment type="pathway">
    <text evidence="3">Glycan metabolism; pectin degradation; 2-dehydro-3-deoxy-D-gluconate from pectin: step 1/5.</text>
</comment>
<evidence type="ECO:0000256" key="10">
    <source>
        <dbReference type="ARBA" id="ARBA00022801"/>
    </source>
</evidence>
<evidence type="ECO:0000256" key="18">
    <source>
        <dbReference type="PROSITE-ProRule" id="PRU10040"/>
    </source>
</evidence>
<dbReference type="InterPro" id="IPR016181">
    <property type="entry name" value="Acyl_CoA_acyltransferase"/>
</dbReference>
<evidence type="ECO:0000256" key="3">
    <source>
        <dbReference type="ARBA" id="ARBA00005184"/>
    </source>
</evidence>
<dbReference type="InterPro" id="IPR012334">
    <property type="entry name" value="Pectin_lyas_fold"/>
</dbReference>
<dbReference type="GO" id="GO:0008270">
    <property type="term" value="F:zinc ion binding"/>
    <property type="evidence" value="ECO:0007669"/>
    <property type="project" value="UniProtKB-KW"/>
</dbReference>
<dbReference type="Pfam" id="PF01095">
    <property type="entry name" value="Pectinesterase"/>
    <property type="match status" value="1"/>
</dbReference>
<dbReference type="GO" id="GO:0005634">
    <property type="term" value="C:nucleus"/>
    <property type="evidence" value="ECO:0007669"/>
    <property type="project" value="UniProtKB-SubCell"/>
</dbReference>
<dbReference type="CDD" id="cd15539">
    <property type="entry name" value="PHD1_AIRE"/>
    <property type="match status" value="1"/>
</dbReference>
<comment type="caution">
    <text evidence="21">The sequence shown here is derived from an EMBL/GenBank/DDBJ whole genome shotgun (WGS) entry which is preliminary data.</text>
</comment>
<dbReference type="InterPro" id="IPR001965">
    <property type="entry name" value="Znf_PHD"/>
</dbReference>
<keyword evidence="12" id="KW-0063">Aspartyl esterase</keyword>
<keyword evidence="22" id="KW-1185">Reference proteome</keyword>
<dbReference type="Pfam" id="PF23209">
    <property type="entry name" value="IDM1_C"/>
    <property type="match status" value="1"/>
</dbReference>
<keyword evidence="13" id="KW-0325">Glycoprotein</keyword>
<dbReference type="Pfam" id="PF16135">
    <property type="entry name" value="TDBD"/>
    <property type="match status" value="2"/>
</dbReference>
<feature type="compositionally biased region" description="Basic and acidic residues" evidence="19">
    <location>
        <begin position="72"/>
        <end position="87"/>
    </location>
</feature>
<feature type="active site" evidence="18">
    <location>
        <position position="1301"/>
    </location>
</feature>
<comment type="similarity">
    <text evidence="4">Belongs to the pectinesterase family.</text>
</comment>
<evidence type="ECO:0000256" key="5">
    <source>
        <dbReference type="ARBA" id="ARBA00022512"/>
    </source>
</evidence>
<dbReference type="EMBL" id="JBBNAG010000006">
    <property type="protein sequence ID" value="KAK9126557.1"/>
    <property type="molecule type" value="Genomic_DNA"/>
</dbReference>
<dbReference type="Gene3D" id="3.30.40.10">
    <property type="entry name" value="Zinc/RING finger domain, C3HC4 (zinc finger)"/>
    <property type="match status" value="2"/>
</dbReference>
<dbReference type="GO" id="GO:0045944">
    <property type="term" value="P:positive regulation of transcription by RNA polymerase II"/>
    <property type="evidence" value="ECO:0007669"/>
    <property type="project" value="TreeGrafter"/>
</dbReference>
<evidence type="ECO:0000256" key="12">
    <source>
        <dbReference type="ARBA" id="ARBA00023085"/>
    </source>
</evidence>
<keyword evidence="15" id="KW-0961">Cell wall biogenesis/degradation</keyword>
<accession>A0AAP0J589</accession>